<evidence type="ECO:0000313" key="1">
    <source>
        <dbReference type="EMBL" id="KIZ47592.1"/>
    </source>
</evidence>
<dbReference type="AlphaFoldDB" id="A0A0D7F798"/>
<gene>
    <name evidence="1" type="ORF">OO17_03580</name>
</gene>
<dbReference type="EMBL" id="JXXE01000066">
    <property type="protein sequence ID" value="KIZ47592.1"/>
    <property type="molecule type" value="Genomic_DNA"/>
</dbReference>
<accession>A0A0D7F798</accession>
<protein>
    <submittedName>
        <fullName evidence="1">Uncharacterized protein</fullName>
    </submittedName>
</protein>
<evidence type="ECO:0000313" key="2">
    <source>
        <dbReference type="Proteomes" id="UP000032515"/>
    </source>
</evidence>
<comment type="caution">
    <text evidence="1">The sequence shown here is derived from an EMBL/GenBank/DDBJ whole genome shotgun (WGS) entry which is preliminary data.</text>
</comment>
<proteinExistence type="predicted"/>
<organism evidence="1 2">
    <name type="scientific">Rhodopseudomonas palustris</name>
    <dbReference type="NCBI Taxonomy" id="1076"/>
    <lineage>
        <taxon>Bacteria</taxon>
        <taxon>Pseudomonadati</taxon>
        <taxon>Pseudomonadota</taxon>
        <taxon>Alphaproteobacteria</taxon>
        <taxon>Hyphomicrobiales</taxon>
        <taxon>Nitrobacteraceae</taxon>
        <taxon>Rhodopseudomonas</taxon>
    </lineage>
</organism>
<name>A0A0D7F798_RHOPL</name>
<sequence length="105" mass="11492">MHSVILSRSGTNSEQSLMASSLQAISFSASVEPAWAQVGAIRQIIRMQRVAIAIAISNKKRYGIVSKMREALNRSFESEPTSLLHVYGEERVKLTSARALMGGLD</sequence>
<dbReference type="Proteomes" id="UP000032515">
    <property type="component" value="Unassembled WGS sequence"/>
</dbReference>
<reference evidence="1 2" key="1">
    <citation type="submission" date="2014-11" db="EMBL/GenBank/DDBJ databases">
        <title>Genomics and ecophysiology of heterotrophic nitrogen fixing bacteria isolated from estuarine surface water.</title>
        <authorList>
            <person name="Bentzon-Tilia M."/>
            <person name="Severin I."/>
            <person name="Hansen L.H."/>
            <person name="Riemann L."/>
        </authorList>
    </citation>
    <scope>NUCLEOTIDE SEQUENCE [LARGE SCALE GENOMIC DNA]</scope>
    <source>
        <strain evidence="1 2">BAL398</strain>
    </source>
</reference>